<evidence type="ECO:0000313" key="6">
    <source>
        <dbReference type="Proteomes" id="UP000216498"/>
    </source>
</evidence>
<evidence type="ECO:0000313" key="5">
    <source>
        <dbReference type="EMBL" id="OZU87680.1"/>
    </source>
</evidence>
<gene>
    <name evidence="5" type="ORF">CIL03_15035</name>
</gene>
<dbReference type="EMBL" id="NPMS01000008">
    <property type="protein sequence ID" value="OZU87680.1"/>
    <property type="molecule type" value="Genomic_DNA"/>
</dbReference>
<sequence>MKKAIYLLLLLLIVFTGCSKEEEKAQNNKQRDSSTEEKAVPDGEEEAEKALKNIFPLTGMKTDEEADNRIIGIMVNNHTLARPQSGLSSADMVFEILAEGKITRLLALYQSKIPDVVGPVRSAREYYFKLANAYNALYVYHGAANFVNDMIINRGIEHLNGSIYDNDGNLFKREAFRKAPHNSYLQVDAVYDVAEGKGYEVTSSFEGLEFLDEKEVVSLSGEPANHVEIVYSANNPMEIVEFAYDEASGKYTRFNDREKTVELNTDEAVQVENIFIVETHHEVIDDAGRRAIDLASGGNAYLIQKGNVQKVQWENQDGKIIPVIDGKPAGFVPGKTWINIIPSAPGIEQSVTISN</sequence>
<dbReference type="Pfam" id="PF11258">
    <property type="entry name" value="DUF3048"/>
    <property type="match status" value="1"/>
</dbReference>
<reference evidence="5 6" key="1">
    <citation type="submission" date="2017-08" db="EMBL/GenBank/DDBJ databases">
        <title>Virgibacillus indicus sp. nov. and Virgibacillus profoundi sp. nov, two moderately halophilic bacteria isolated from marine sediment by using the Microfluidic Streak Plate.</title>
        <authorList>
            <person name="Xu B."/>
            <person name="Hu B."/>
            <person name="Wang J."/>
            <person name="Zhu Y."/>
            <person name="Huang L."/>
            <person name="Du W."/>
            <person name="Huang Y."/>
        </authorList>
    </citation>
    <scope>NUCLEOTIDE SEQUENCE [LARGE SCALE GENOMIC DNA]</scope>
    <source>
        <strain evidence="5 6">IO3-P2-C2</strain>
    </source>
</reference>
<dbReference type="Proteomes" id="UP000216498">
    <property type="component" value="Unassembled WGS sequence"/>
</dbReference>
<organism evidence="5 6">
    <name type="scientific">Virgibacillus indicus</name>
    <dbReference type="NCBI Taxonomy" id="2024554"/>
    <lineage>
        <taxon>Bacteria</taxon>
        <taxon>Bacillati</taxon>
        <taxon>Bacillota</taxon>
        <taxon>Bacilli</taxon>
        <taxon>Bacillales</taxon>
        <taxon>Bacillaceae</taxon>
        <taxon>Virgibacillus</taxon>
    </lineage>
</organism>
<dbReference type="AlphaFoldDB" id="A0A265N6P2"/>
<proteinExistence type="predicted"/>
<feature type="region of interest" description="Disordered" evidence="1">
    <location>
        <begin position="23"/>
        <end position="46"/>
    </location>
</feature>
<name>A0A265N6P2_9BACI</name>
<feature type="signal peptide" evidence="2">
    <location>
        <begin position="1"/>
        <end position="19"/>
    </location>
</feature>
<comment type="caution">
    <text evidence="5">The sequence shown here is derived from an EMBL/GenBank/DDBJ whole genome shotgun (WGS) entry which is preliminary data.</text>
</comment>
<dbReference type="InterPro" id="IPR021416">
    <property type="entry name" value="DUF3048_N"/>
</dbReference>
<dbReference type="SUPFAM" id="SSF159774">
    <property type="entry name" value="YerB-like"/>
    <property type="match status" value="1"/>
</dbReference>
<feature type="domain" description="DUF3048" evidence="3">
    <location>
        <begin position="57"/>
        <end position="199"/>
    </location>
</feature>
<evidence type="ECO:0000256" key="1">
    <source>
        <dbReference type="SAM" id="MobiDB-lite"/>
    </source>
</evidence>
<evidence type="ECO:0000259" key="3">
    <source>
        <dbReference type="Pfam" id="PF11258"/>
    </source>
</evidence>
<dbReference type="RefSeq" id="WP_094886708.1">
    <property type="nucleotide sequence ID" value="NZ_NPMS01000008.1"/>
</dbReference>
<dbReference type="Pfam" id="PF17479">
    <property type="entry name" value="DUF3048_C"/>
    <property type="match status" value="1"/>
</dbReference>
<accession>A0A265N6P2</accession>
<dbReference type="PROSITE" id="PS51257">
    <property type="entry name" value="PROKAR_LIPOPROTEIN"/>
    <property type="match status" value="1"/>
</dbReference>
<protein>
    <submittedName>
        <fullName evidence="5">Lipoprotein YerB</fullName>
    </submittedName>
</protein>
<evidence type="ECO:0000256" key="2">
    <source>
        <dbReference type="SAM" id="SignalP"/>
    </source>
</evidence>
<dbReference type="InterPro" id="IPR023158">
    <property type="entry name" value="YerB-like_sf"/>
</dbReference>
<dbReference type="Gene3D" id="3.50.90.10">
    <property type="entry name" value="YerB-like"/>
    <property type="match status" value="1"/>
</dbReference>
<feature type="chain" id="PRO_5038927619" evidence="2">
    <location>
        <begin position="20"/>
        <end position="355"/>
    </location>
</feature>
<keyword evidence="5" id="KW-0449">Lipoprotein</keyword>
<dbReference type="OrthoDB" id="9779102at2"/>
<dbReference type="InterPro" id="IPR035328">
    <property type="entry name" value="DUF3048_C"/>
</dbReference>
<evidence type="ECO:0000259" key="4">
    <source>
        <dbReference type="Pfam" id="PF17479"/>
    </source>
</evidence>
<keyword evidence="6" id="KW-1185">Reference proteome</keyword>
<keyword evidence="2" id="KW-0732">Signal</keyword>
<feature type="domain" description="DUF3048" evidence="4">
    <location>
        <begin position="228"/>
        <end position="338"/>
    </location>
</feature>
<feature type="compositionally biased region" description="Basic and acidic residues" evidence="1">
    <location>
        <begin position="23"/>
        <end position="41"/>
    </location>
</feature>